<evidence type="ECO:0000259" key="1">
    <source>
        <dbReference type="Pfam" id="PF21645"/>
    </source>
</evidence>
<accession>A0A8I0DQV0</accession>
<name>A0A8I0DQV0_9FIRM</name>
<keyword evidence="3" id="KW-1185">Reference proteome</keyword>
<feature type="domain" description="Fatty acid kinase subunit A-like middle" evidence="1">
    <location>
        <begin position="26"/>
        <end position="66"/>
    </location>
</feature>
<dbReference type="InterPro" id="IPR048394">
    <property type="entry name" value="FakA-like_M"/>
</dbReference>
<gene>
    <name evidence="2" type="ORF">H8S54_06875</name>
</gene>
<protein>
    <recommendedName>
        <fullName evidence="1">Fatty acid kinase subunit A-like middle domain-containing protein</fullName>
    </recommendedName>
</protein>
<dbReference type="RefSeq" id="WP_021926412.1">
    <property type="nucleotide sequence ID" value="NZ_JACOOT010000014.1"/>
</dbReference>
<evidence type="ECO:0000313" key="2">
    <source>
        <dbReference type="EMBL" id="MBC5650841.1"/>
    </source>
</evidence>
<proteinExistence type="predicted"/>
<reference evidence="2 3" key="1">
    <citation type="submission" date="2020-08" db="EMBL/GenBank/DDBJ databases">
        <title>Genome public.</title>
        <authorList>
            <person name="Liu C."/>
            <person name="Sun Q."/>
        </authorList>
    </citation>
    <scope>NUCLEOTIDE SEQUENCE [LARGE SCALE GENOMIC DNA]</scope>
    <source>
        <strain evidence="2 3">BX17</strain>
    </source>
</reference>
<sequence length="70" mass="8255">MGVHSIDAEDDQFAYRYDTQLLIERRDQDLVKIHFHTNEPWKILEYCNSIGDIFDIVVEDMIRQANGQQG</sequence>
<evidence type="ECO:0000313" key="3">
    <source>
        <dbReference type="Proteomes" id="UP000652847"/>
    </source>
</evidence>
<dbReference type="Proteomes" id="UP000652847">
    <property type="component" value="Unassembled WGS sequence"/>
</dbReference>
<dbReference type="Pfam" id="PF21645">
    <property type="entry name" value="FakA-like_M"/>
    <property type="match status" value="1"/>
</dbReference>
<comment type="caution">
    <text evidence="2">The sequence shown here is derived from an EMBL/GenBank/DDBJ whole genome shotgun (WGS) entry which is preliminary data.</text>
</comment>
<dbReference type="AlphaFoldDB" id="A0A8I0DQV0"/>
<organism evidence="2 3">
    <name type="scientific">Blautia segnis</name>
    <dbReference type="NCBI Taxonomy" id="2763030"/>
    <lineage>
        <taxon>Bacteria</taxon>
        <taxon>Bacillati</taxon>
        <taxon>Bacillota</taxon>
        <taxon>Clostridia</taxon>
        <taxon>Lachnospirales</taxon>
        <taxon>Lachnospiraceae</taxon>
        <taxon>Blautia</taxon>
    </lineage>
</organism>
<dbReference type="EMBL" id="JACOOT010000014">
    <property type="protein sequence ID" value="MBC5650841.1"/>
    <property type="molecule type" value="Genomic_DNA"/>
</dbReference>